<dbReference type="AlphaFoldDB" id="A0AAJ3CX10"/>
<dbReference type="EMBL" id="WOET01000003">
    <property type="protein sequence ID" value="MUM71693.1"/>
    <property type="molecule type" value="Genomic_DNA"/>
</dbReference>
<comment type="caution">
    <text evidence="1">The sequence shown here is derived from an EMBL/GenBank/DDBJ whole genome shotgun (WGS) entry which is preliminary data.</text>
</comment>
<accession>A0AAJ3CX10</accession>
<evidence type="ECO:0000313" key="2">
    <source>
        <dbReference type="Proteomes" id="UP000490727"/>
    </source>
</evidence>
<dbReference type="Proteomes" id="UP000490727">
    <property type="component" value="Unassembled WGS sequence"/>
</dbReference>
<protein>
    <submittedName>
        <fullName evidence="1">Uncharacterized protein</fullName>
    </submittedName>
</protein>
<gene>
    <name evidence="1" type="ORF">GNZ05_05875</name>
</gene>
<reference evidence="1 2" key="1">
    <citation type="submission" date="2019-11" db="EMBL/GenBank/DDBJ databases">
        <title>Whole genome sequence analysis of environmental Escherichia coli from the feces of straw-necked ibis (Threskiornis spinicollis) nesting on inland wetlands.</title>
        <authorList>
            <person name="Wyrsch E.R."/>
            <person name="Roy Chowdhury P."/>
            <person name="Wallis L."/>
            <person name="Cummins M.L."/>
            <person name="Zingali T."/>
            <person name="Brandis K.J."/>
            <person name="Djordjevic S.P."/>
        </authorList>
    </citation>
    <scope>NUCLEOTIDE SEQUENCE [LARGE SCALE GENOMIC DNA]</scope>
    <source>
        <strain evidence="1 2">IBS12</strain>
    </source>
</reference>
<name>A0AAJ3CX10_ECOLX</name>
<sequence>MFLETKNTPPPNVLLILEFTLLIIVEIKMEIKYNEFCARTWMYTGELVTHSNLYKGDLNYARDKILKYWNADFYLMDFSTGFRGKATEMLDYTVLDDAALFQAALVFDKKYICTLEEMIELQRRIKCIHRECIDIWCSTGEDDFCNHFNLGEE</sequence>
<organism evidence="1 2">
    <name type="scientific">Escherichia coli</name>
    <dbReference type="NCBI Taxonomy" id="562"/>
    <lineage>
        <taxon>Bacteria</taxon>
        <taxon>Pseudomonadati</taxon>
        <taxon>Pseudomonadota</taxon>
        <taxon>Gammaproteobacteria</taxon>
        <taxon>Enterobacterales</taxon>
        <taxon>Enterobacteriaceae</taxon>
        <taxon>Escherichia</taxon>
    </lineage>
</organism>
<evidence type="ECO:0000313" key="1">
    <source>
        <dbReference type="EMBL" id="MUM71693.1"/>
    </source>
</evidence>
<proteinExistence type="predicted"/>
<dbReference type="RefSeq" id="WP_155851149.1">
    <property type="nucleotide sequence ID" value="NZ_WOES01000004.1"/>
</dbReference>